<dbReference type="Gene3D" id="3.30.565.10">
    <property type="entry name" value="Histidine kinase-like ATPase, C-terminal domain"/>
    <property type="match status" value="1"/>
</dbReference>
<dbReference type="InterPro" id="IPR003661">
    <property type="entry name" value="HisK_dim/P_dom"/>
</dbReference>
<gene>
    <name evidence="15" type="ORF">JFN93_01215</name>
</gene>
<dbReference type="InterPro" id="IPR004358">
    <property type="entry name" value="Sig_transdc_His_kin-like_C"/>
</dbReference>
<feature type="domain" description="Histidine kinase" evidence="14">
    <location>
        <begin position="92"/>
        <end position="310"/>
    </location>
</feature>
<accession>A0A8J7LTE5</accession>
<feature type="coiled-coil region" evidence="12">
    <location>
        <begin position="40"/>
        <end position="78"/>
    </location>
</feature>
<comment type="caution">
    <text evidence="15">The sequence shown here is derived from an EMBL/GenBank/DDBJ whole genome shotgun (WGS) entry which is preliminary data.</text>
</comment>
<reference evidence="15" key="1">
    <citation type="submission" date="2020-12" db="EMBL/GenBank/DDBJ databases">
        <title>Geomonas sp. Red875, isolated from river sediment.</title>
        <authorList>
            <person name="Xu Z."/>
            <person name="Zhang Z."/>
            <person name="Masuda Y."/>
            <person name="Itoh H."/>
            <person name="Senoo K."/>
        </authorList>
    </citation>
    <scope>NUCLEOTIDE SEQUENCE</scope>
    <source>
        <strain evidence="15">Red875</strain>
    </source>
</reference>
<keyword evidence="13" id="KW-1133">Transmembrane helix</keyword>
<comment type="catalytic activity">
    <reaction evidence="1">
        <text>ATP + protein L-histidine = ADP + protein N-phospho-L-histidine.</text>
        <dbReference type="EC" id="2.7.13.3"/>
    </reaction>
</comment>
<sequence>MNGRGPFTGYPLNGALLLLQSYFGVAAASTLLLSTLITARNRAEERLREYQDGLARLVDERTAELRRTLDELAQAKEHAEFADQLKSAFLATMSHELRTPLNSIIGFSGILLQKLAGPLNAEQEKQLGLVRNSANHLLALIGDILDISKIEAGQLTITCETFAYGELIRKAVHTIRPLAEKKGLALSVQLSEEVAAMTGDLRRVEQVLLNLLSNAVKFTEKGEITVTCEREGALYRTTVRDTGIGIAAEELEVLFKPFRQVDSGLSRKYEGTGLGLSICKKLVDLMGGRISVESRRGEGSSFTFLLPAQGNPFAAPPIEPGLPAGTPQPTCEV</sequence>
<evidence type="ECO:0000256" key="8">
    <source>
        <dbReference type="ARBA" id="ARBA00022840"/>
    </source>
</evidence>
<dbReference type="EC" id="2.7.13.3" evidence="3"/>
<keyword evidence="11" id="KW-0131">Cell cycle</keyword>
<keyword evidence="8" id="KW-0067">ATP-binding</keyword>
<dbReference type="AlphaFoldDB" id="A0A8J7LTE5"/>
<name>A0A8J7LTE5_9BACT</name>
<feature type="transmembrane region" description="Helical" evidence="13">
    <location>
        <begin position="20"/>
        <end position="39"/>
    </location>
</feature>
<organism evidence="15 16">
    <name type="scientific">Geomesophilobacter sediminis</name>
    <dbReference type="NCBI Taxonomy" id="2798584"/>
    <lineage>
        <taxon>Bacteria</taxon>
        <taxon>Pseudomonadati</taxon>
        <taxon>Thermodesulfobacteriota</taxon>
        <taxon>Desulfuromonadia</taxon>
        <taxon>Geobacterales</taxon>
        <taxon>Geobacteraceae</taxon>
        <taxon>Geomesophilobacter</taxon>
    </lineage>
</organism>
<keyword evidence="13" id="KW-0812">Transmembrane</keyword>
<dbReference type="SMART" id="SM00387">
    <property type="entry name" value="HATPase_c"/>
    <property type="match status" value="1"/>
</dbReference>
<evidence type="ECO:0000256" key="7">
    <source>
        <dbReference type="ARBA" id="ARBA00022777"/>
    </source>
</evidence>
<evidence type="ECO:0000256" key="11">
    <source>
        <dbReference type="ARBA" id="ARBA00023306"/>
    </source>
</evidence>
<dbReference type="CDD" id="cd00082">
    <property type="entry name" value="HisKA"/>
    <property type="match status" value="1"/>
</dbReference>
<dbReference type="Pfam" id="PF00512">
    <property type="entry name" value="HisKA"/>
    <property type="match status" value="1"/>
</dbReference>
<evidence type="ECO:0000256" key="2">
    <source>
        <dbReference type="ARBA" id="ARBA00004370"/>
    </source>
</evidence>
<dbReference type="SUPFAM" id="SSF55874">
    <property type="entry name" value="ATPase domain of HSP90 chaperone/DNA topoisomerase II/histidine kinase"/>
    <property type="match status" value="1"/>
</dbReference>
<keyword evidence="16" id="KW-1185">Reference proteome</keyword>
<keyword evidence="4" id="KW-0597">Phosphoprotein</keyword>
<dbReference type="InterPro" id="IPR036890">
    <property type="entry name" value="HATPase_C_sf"/>
</dbReference>
<dbReference type="PANTHER" id="PTHR43711">
    <property type="entry name" value="TWO-COMPONENT HISTIDINE KINASE"/>
    <property type="match status" value="1"/>
</dbReference>
<dbReference type="GO" id="GO:0016020">
    <property type="term" value="C:membrane"/>
    <property type="evidence" value="ECO:0007669"/>
    <property type="project" value="UniProtKB-SubCell"/>
</dbReference>
<dbReference type="PROSITE" id="PS50109">
    <property type="entry name" value="HIS_KIN"/>
    <property type="match status" value="1"/>
</dbReference>
<dbReference type="FunFam" id="3.30.565.10:FF:000010">
    <property type="entry name" value="Sensor histidine kinase RcsC"/>
    <property type="match status" value="1"/>
</dbReference>
<proteinExistence type="predicted"/>
<evidence type="ECO:0000313" key="15">
    <source>
        <dbReference type="EMBL" id="MBJ6723314.1"/>
    </source>
</evidence>
<protein>
    <recommendedName>
        <fullName evidence="3">histidine kinase</fullName>
        <ecNumber evidence="3">2.7.13.3</ecNumber>
    </recommendedName>
</protein>
<dbReference type="InterPro" id="IPR003594">
    <property type="entry name" value="HATPase_dom"/>
</dbReference>
<dbReference type="Pfam" id="PF02518">
    <property type="entry name" value="HATPase_c"/>
    <property type="match status" value="1"/>
</dbReference>
<evidence type="ECO:0000256" key="3">
    <source>
        <dbReference type="ARBA" id="ARBA00012438"/>
    </source>
</evidence>
<evidence type="ECO:0000256" key="12">
    <source>
        <dbReference type="SAM" id="Coils"/>
    </source>
</evidence>
<evidence type="ECO:0000259" key="14">
    <source>
        <dbReference type="PROSITE" id="PS50109"/>
    </source>
</evidence>
<keyword evidence="12" id="KW-0175">Coiled coil</keyword>
<dbReference type="FunFam" id="1.10.287.130:FF:000038">
    <property type="entry name" value="Sensory transduction histidine kinase"/>
    <property type="match status" value="1"/>
</dbReference>
<keyword evidence="6" id="KW-0547">Nucleotide-binding</keyword>
<dbReference type="InterPro" id="IPR050736">
    <property type="entry name" value="Sensor_HK_Regulatory"/>
</dbReference>
<keyword evidence="9" id="KW-0902">Two-component regulatory system</keyword>
<dbReference type="Gene3D" id="1.10.287.130">
    <property type="match status" value="1"/>
</dbReference>
<dbReference type="InterPro" id="IPR005467">
    <property type="entry name" value="His_kinase_dom"/>
</dbReference>
<dbReference type="GO" id="GO:0000155">
    <property type="term" value="F:phosphorelay sensor kinase activity"/>
    <property type="evidence" value="ECO:0007669"/>
    <property type="project" value="InterPro"/>
</dbReference>
<dbReference type="Proteomes" id="UP000636888">
    <property type="component" value="Unassembled WGS sequence"/>
</dbReference>
<keyword evidence="10 13" id="KW-0472">Membrane</keyword>
<evidence type="ECO:0000256" key="1">
    <source>
        <dbReference type="ARBA" id="ARBA00000085"/>
    </source>
</evidence>
<evidence type="ECO:0000313" key="16">
    <source>
        <dbReference type="Proteomes" id="UP000636888"/>
    </source>
</evidence>
<evidence type="ECO:0000256" key="10">
    <source>
        <dbReference type="ARBA" id="ARBA00023136"/>
    </source>
</evidence>
<evidence type="ECO:0000256" key="9">
    <source>
        <dbReference type="ARBA" id="ARBA00023012"/>
    </source>
</evidence>
<evidence type="ECO:0000256" key="13">
    <source>
        <dbReference type="SAM" id="Phobius"/>
    </source>
</evidence>
<dbReference type="PRINTS" id="PR00344">
    <property type="entry name" value="BCTRLSENSOR"/>
</dbReference>
<dbReference type="PANTHER" id="PTHR43711:SF26">
    <property type="entry name" value="SENSOR HISTIDINE KINASE RCSC"/>
    <property type="match status" value="1"/>
</dbReference>
<evidence type="ECO:0000256" key="6">
    <source>
        <dbReference type="ARBA" id="ARBA00022741"/>
    </source>
</evidence>
<dbReference type="SUPFAM" id="SSF47384">
    <property type="entry name" value="Homodimeric domain of signal transducing histidine kinase"/>
    <property type="match status" value="1"/>
</dbReference>
<evidence type="ECO:0000256" key="4">
    <source>
        <dbReference type="ARBA" id="ARBA00022553"/>
    </source>
</evidence>
<dbReference type="SMART" id="SM00388">
    <property type="entry name" value="HisKA"/>
    <property type="match status" value="1"/>
</dbReference>
<evidence type="ECO:0000256" key="5">
    <source>
        <dbReference type="ARBA" id="ARBA00022679"/>
    </source>
</evidence>
<keyword evidence="7" id="KW-0418">Kinase</keyword>
<keyword evidence="5" id="KW-0808">Transferase</keyword>
<dbReference type="GO" id="GO:0005524">
    <property type="term" value="F:ATP binding"/>
    <property type="evidence" value="ECO:0007669"/>
    <property type="project" value="UniProtKB-KW"/>
</dbReference>
<dbReference type="InterPro" id="IPR036097">
    <property type="entry name" value="HisK_dim/P_sf"/>
</dbReference>
<dbReference type="CDD" id="cd16922">
    <property type="entry name" value="HATPase_EvgS-ArcB-TorS-like"/>
    <property type="match status" value="1"/>
</dbReference>
<comment type="subcellular location">
    <subcellularLocation>
        <location evidence="2">Membrane</location>
    </subcellularLocation>
</comment>
<dbReference type="EMBL" id="JAEMHM010000001">
    <property type="protein sequence ID" value="MBJ6723314.1"/>
    <property type="molecule type" value="Genomic_DNA"/>
</dbReference>